<evidence type="ECO:0000313" key="1">
    <source>
        <dbReference type="EMBL" id="GFR11486.1"/>
    </source>
</evidence>
<dbReference type="EMBL" id="BMAO01036550">
    <property type="protein sequence ID" value="GFR11486.1"/>
    <property type="molecule type" value="Genomic_DNA"/>
</dbReference>
<proteinExistence type="predicted"/>
<keyword evidence="2" id="KW-1185">Reference proteome</keyword>
<gene>
    <name evidence="1" type="ORF">TNCT_565491</name>
</gene>
<sequence>MIVKLFFYLKRIEEYENRREPRRLCWHCAKRIFLPLVAIVTNMRWLFNFNIYSREQYVQIILLLGNFKRMALTGNDNLKHHLPIHAKEKPYVLKSIPELLRITCRLMCNS</sequence>
<accession>A0A8X6LHY2</accession>
<name>A0A8X6LHY2_TRICU</name>
<reference evidence="1" key="1">
    <citation type="submission" date="2020-07" db="EMBL/GenBank/DDBJ databases">
        <title>Multicomponent nature underlies the extraordinary mechanical properties of spider dragline silk.</title>
        <authorList>
            <person name="Kono N."/>
            <person name="Nakamura H."/>
            <person name="Mori M."/>
            <person name="Yoshida Y."/>
            <person name="Ohtoshi R."/>
            <person name="Malay A.D."/>
            <person name="Moran D.A.P."/>
            <person name="Tomita M."/>
            <person name="Numata K."/>
            <person name="Arakawa K."/>
        </authorList>
    </citation>
    <scope>NUCLEOTIDE SEQUENCE</scope>
</reference>
<comment type="caution">
    <text evidence="1">The sequence shown here is derived from an EMBL/GenBank/DDBJ whole genome shotgun (WGS) entry which is preliminary data.</text>
</comment>
<evidence type="ECO:0000313" key="2">
    <source>
        <dbReference type="Proteomes" id="UP000887116"/>
    </source>
</evidence>
<protein>
    <submittedName>
        <fullName evidence="1">Uncharacterized protein</fullName>
    </submittedName>
</protein>
<organism evidence="1 2">
    <name type="scientific">Trichonephila clavata</name>
    <name type="common">Joro spider</name>
    <name type="synonym">Nephila clavata</name>
    <dbReference type="NCBI Taxonomy" id="2740835"/>
    <lineage>
        <taxon>Eukaryota</taxon>
        <taxon>Metazoa</taxon>
        <taxon>Ecdysozoa</taxon>
        <taxon>Arthropoda</taxon>
        <taxon>Chelicerata</taxon>
        <taxon>Arachnida</taxon>
        <taxon>Araneae</taxon>
        <taxon>Araneomorphae</taxon>
        <taxon>Entelegynae</taxon>
        <taxon>Araneoidea</taxon>
        <taxon>Nephilidae</taxon>
        <taxon>Trichonephila</taxon>
    </lineage>
</organism>
<dbReference type="AlphaFoldDB" id="A0A8X6LHY2"/>
<dbReference type="Proteomes" id="UP000887116">
    <property type="component" value="Unassembled WGS sequence"/>
</dbReference>